<keyword evidence="2" id="KW-0238">DNA-binding</keyword>
<feature type="modified residue" description="4-aspartylphosphate" evidence="4">
    <location>
        <position position="81"/>
    </location>
</feature>
<dbReference type="AlphaFoldDB" id="A0A1H4FMH8"/>
<dbReference type="GO" id="GO:0003677">
    <property type="term" value="F:DNA binding"/>
    <property type="evidence" value="ECO:0007669"/>
    <property type="project" value="UniProtKB-KW"/>
</dbReference>
<dbReference type="InterPro" id="IPR001789">
    <property type="entry name" value="Sig_transdc_resp-reg_receiver"/>
</dbReference>
<dbReference type="SUPFAM" id="SSF46894">
    <property type="entry name" value="C-terminal effector domain of the bipartite response regulators"/>
    <property type="match status" value="1"/>
</dbReference>
<dbReference type="RefSeq" id="WP_090557758.1">
    <property type="nucleotide sequence ID" value="NZ_FNRA01000008.1"/>
</dbReference>
<evidence type="ECO:0000313" key="6">
    <source>
        <dbReference type="EMBL" id="SEA98559.1"/>
    </source>
</evidence>
<dbReference type="OrthoDB" id="9797341at2"/>
<dbReference type="InterPro" id="IPR016032">
    <property type="entry name" value="Sig_transdc_resp-reg_C-effctor"/>
</dbReference>
<proteinExistence type="predicted"/>
<dbReference type="PANTHER" id="PTHR43214:SF41">
    <property type="entry name" value="NITRATE_NITRITE RESPONSE REGULATOR PROTEIN NARP"/>
    <property type="match status" value="1"/>
</dbReference>
<dbReference type="EMBL" id="FNRA01000008">
    <property type="protein sequence ID" value="SEA98559.1"/>
    <property type="molecule type" value="Genomic_DNA"/>
</dbReference>
<dbReference type="Pfam" id="PF00072">
    <property type="entry name" value="Response_reg"/>
    <property type="match status" value="1"/>
</dbReference>
<evidence type="ECO:0000256" key="2">
    <source>
        <dbReference type="ARBA" id="ARBA00023125"/>
    </source>
</evidence>
<dbReference type="InterPro" id="IPR039420">
    <property type="entry name" value="WalR-like"/>
</dbReference>
<dbReference type="SUPFAM" id="SSF52172">
    <property type="entry name" value="CheY-like"/>
    <property type="match status" value="1"/>
</dbReference>
<keyword evidence="1" id="KW-0805">Transcription regulation</keyword>
<evidence type="ECO:0000256" key="3">
    <source>
        <dbReference type="ARBA" id="ARBA00023163"/>
    </source>
</evidence>
<reference evidence="6 7" key="1">
    <citation type="submission" date="2016-10" db="EMBL/GenBank/DDBJ databases">
        <authorList>
            <person name="de Groot N.N."/>
        </authorList>
    </citation>
    <scope>NUCLEOTIDE SEQUENCE [LARGE SCALE GENOMIC DNA]</scope>
    <source>
        <strain evidence="6 7">DSM 19033</strain>
    </source>
</reference>
<keyword evidence="7" id="KW-1185">Reference proteome</keyword>
<dbReference type="InterPro" id="IPR000792">
    <property type="entry name" value="Tscrpt_reg_LuxR_C"/>
</dbReference>
<feature type="domain" description="Response regulatory" evidence="5">
    <location>
        <begin position="28"/>
        <end position="143"/>
    </location>
</feature>
<evidence type="ECO:0000256" key="4">
    <source>
        <dbReference type="PROSITE-ProRule" id="PRU00169"/>
    </source>
</evidence>
<dbReference type="SMART" id="SM00448">
    <property type="entry name" value="REC"/>
    <property type="match status" value="1"/>
</dbReference>
<dbReference type="Proteomes" id="UP000198850">
    <property type="component" value="Unassembled WGS sequence"/>
</dbReference>
<dbReference type="Gene3D" id="3.40.50.2300">
    <property type="match status" value="1"/>
</dbReference>
<accession>A0A1H4FMH8</accession>
<evidence type="ECO:0000256" key="1">
    <source>
        <dbReference type="ARBA" id="ARBA00023015"/>
    </source>
</evidence>
<evidence type="ECO:0000259" key="5">
    <source>
        <dbReference type="PROSITE" id="PS50110"/>
    </source>
</evidence>
<dbReference type="PROSITE" id="PS00622">
    <property type="entry name" value="HTH_LUXR_1"/>
    <property type="match status" value="1"/>
</dbReference>
<organism evidence="6 7">
    <name type="scientific">Pedobacter hartonius</name>
    <dbReference type="NCBI Taxonomy" id="425514"/>
    <lineage>
        <taxon>Bacteria</taxon>
        <taxon>Pseudomonadati</taxon>
        <taxon>Bacteroidota</taxon>
        <taxon>Sphingobacteriia</taxon>
        <taxon>Sphingobacteriales</taxon>
        <taxon>Sphingobacteriaceae</taxon>
        <taxon>Pedobacter</taxon>
    </lineage>
</organism>
<name>A0A1H4FMH8_9SPHI</name>
<dbReference type="PROSITE" id="PS50110">
    <property type="entry name" value="RESPONSE_REGULATORY"/>
    <property type="match status" value="1"/>
</dbReference>
<dbReference type="GO" id="GO:0000160">
    <property type="term" value="P:phosphorelay signal transduction system"/>
    <property type="evidence" value="ECO:0007669"/>
    <property type="project" value="InterPro"/>
</dbReference>
<dbReference type="InterPro" id="IPR011006">
    <property type="entry name" value="CheY-like_superfamily"/>
</dbReference>
<sequence>MRYCLTLFYIVRTIQTAKKKKGEHGMIKVGIIDGNQQSRGMMRVMLDQQQQYNLKVTLEVGSMDECKKVQPSQEPNVTLLDIEKNGVQSIMEIYRKFPNTNVVVYSHIQDPHSVLACVKAGAMGYLTKDTCVNEVISTIVTTHKGGSVFSPLISRNVIQQVQQTMDYQSNLSLRERQIVDGLKNGLSYKLIGYKYGISLDTVRQYIKRTYKKLNINSKGELLAQYK</sequence>
<dbReference type="Pfam" id="PF00196">
    <property type="entry name" value="GerE"/>
    <property type="match status" value="1"/>
</dbReference>
<keyword evidence="3" id="KW-0804">Transcription</keyword>
<dbReference type="STRING" id="425514.SAMN05443550_10811"/>
<keyword evidence="4" id="KW-0597">Phosphoprotein</keyword>
<dbReference type="GO" id="GO:0006355">
    <property type="term" value="P:regulation of DNA-templated transcription"/>
    <property type="evidence" value="ECO:0007669"/>
    <property type="project" value="InterPro"/>
</dbReference>
<evidence type="ECO:0000313" key="7">
    <source>
        <dbReference type="Proteomes" id="UP000198850"/>
    </source>
</evidence>
<dbReference type="SMART" id="SM00421">
    <property type="entry name" value="HTH_LUXR"/>
    <property type="match status" value="1"/>
</dbReference>
<dbReference type="PRINTS" id="PR00038">
    <property type="entry name" value="HTHLUXR"/>
</dbReference>
<protein>
    <submittedName>
        <fullName evidence="6">Two-component system, NarL family, nitrate/nitrite response regulator NarP</fullName>
    </submittedName>
</protein>
<dbReference type="PANTHER" id="PTHR43214">
    <property type="entry name" value="TWO-COMPONENT RESPONSE REGULATOR"/>
    <property type="match status" value="1"/>
</dbReference>
<gene>
    <name evidence="6" type="ORF">SAMN05443550_10811</name>
</gene>